<dbReference type="Proteomes" id="UP000775213">
    <property type="component" value="Unassembled WGS sequence"/>
</dbReference>
<dbReference type="InterPro" id="IPR053023">
    <property type="entry name" value="FLAP_modulator"/>
</dbReference>
<comment type="caution">
    <text evidence="2">The sequence shown here is derived from an EMBL/GenBank/DDBJ whole genome shotgun (WGS) entry which is preliminary data.</text>
</comment>
<reference evidence="2 3" key="1">
    <citation type="journal article" date="2021" name="Hortic Res">
        <title>Chromosome-scale assembly of the Dendrobium chrysotoxum genome enhances the understanding of orchid evolution.</title>
        <authorList>
            <person name="Zhang Y."/>
            <person name="Zhang G.Q."/>
            <person name="Zhang D."/>
            <person name="Liu X.D."/>
            <person name="Xu X.Y."/>
            <person name="Sun W.H."/>
            <person name="Yu X."/>
            <person name="Zhu X."/>
            <person name="Wang Z.W."/>
            <person name="Zhao X."/>
            <person name="Zhong W.Y."/>
            <person name="Chen H."/>
            <person name="Yin W.L."/>
            <person name="Huang T."/>
            <person name="Niu S.C."/>
            <person name="Liu Z.J."/>
        </authorList>
    </citation>
    <scope>NUCLEOTIDE SEQUENCE [LARGE SCALE GENOMIC DNA]</scope>
    <source>
        <strain evidence="2">Lindl</strain>
    </source>
</reference>
<keyword evidence="1" id="KW-1133">Transmembrane helix</keyword>
<feature type="transmembrane region" description="Helical" evidence="1">
    <location>
        <begin position="170"/>
        <end position="193"/>
    </location>
</feature>
<feature type="transmembrane region" description="Helical" evidence="1">
    <location>
        <begin position="91"/>
        <end position="112"/>
    </location>
</feature>
<evidence type="ECO:0000313" key="3">
    <source>
        <dbReference type="Proteomes" id="UP000775213"/>
    </source>
</evidence>
<gene>
    <name evidence="2" type="ORF">IEQ34_003459</name>
</gene>
<evidence type="ECO:0000313" key="2">
    <source>
        <dbReference type="EMBL" id="KAH0468426.1"/>
    </source>
</evidence>
<accession>A0AAV7HIP7</accession>
<keyword evidence="1" id="KW-0812">Transmembrane</keyword>
<dbReference type="PANTHER" id="PTHR33975:SF2">
    <property type="entry name" value="MYELIN-ASSOCIATED OLIGODENDROCYTE BASIC PROTEIN"/>
    <property type="match status" value="1"/>
</dbReference>
<dbReference type="AlphaFoldDB" id="A0AAV7HIP7"/>
<evidence type="ECO:0000256" key="1">
    <source>
        <dbReference type="SAM" id="Phobius"/>
    </source>
</evidence>
<name>A0AAV7HIP7_DENCH</name>
<dbReference type="GO" id="GO:0009507">
    <property type="term" value="C:chloroplast"/>
    <property type="evidence" value="ECO:0007669"/>
    <property type="project" value="TreeGrafter"/>
</dbReference>
<organism evidence="2 3">
    <name type="scientific">Dendrobium chrysotoxum</name>
    <name type="common">Orchid</name>
    <dbReference type="NCBI Taxonomy" id="161865"/>
    <lineage>
        <taxon>Eukaryota</taxon>
        <taxon>Viridiplantae</taxon>
        <taxon>Streptophyta</taxon>
        <taxon>Embryophyta</taxon>
        <taxon>Tracheophyta</taxon>
        <taxon>Spermatophyta</taxon>
        <taxon>Magnoliopsida</taxon>
        <taxon>Liliopsida</taxon>
        <taxon>Asparagales</taxon>
        <taxon>Orchidaceae</taxon>
        <taxon>Epidendroideae</taxon>
        <taxon>Malaxideae</taxon>
        <taxon>Dendrobiinae</taxon>
        <taxon>Dendrobium</taxon>
    </lineage>
</organism>
<dbReference type="EMBL" id="JAGFBR010000004">
    <property type="protein sequence ID" value="KAH0468426.1"/>
    <property type="molecule type" value="Genomic_DNA"/>
</dbReference>
<dbReference type="PANTHER" id="PTHR33975">
    <property type="entry name" value="MYELIN-ASSOCIATED OLIGODENDROCYTE BASIC PROTEIN"/>
    <property type="match status" value="1"/>
</dbReference>
<proteinExistence type="predicted"/>
<dbReference type="InterPro" id="IPR010903">
    <property type="entry name" value="DUF1517"/>
</dbReference>
<sequence>MYSVSLLEAISIIGDPPRSRPPSLRWNRILYRKVPGGFRRNAKTIRLYPHLALKPIETQRISSDSSEEETNPWVGFVTKVFDTLKALKKPAIAALLVGVLLTADPFGAIAASGGRMGGRAFSSKSSSPSYSRSYSAPSGSGFSYSVPYYAPSPFGAAGGFYMGPMVGVGFGAGSGFFILMMGFAAFVLLTGFLSDRSDDESVLTAVQKTSVLKLQVGLLGMARSFQKDLERIAETADTSTPEGLNYVLTETALALLRHPDCCISAYSSVDVKRSVEDGEKRFNQLSIEERGKFDEETLVNVNNIKRQRTTSYSSKTFSNEYIVITILVAAEGVHKLPVINGSADLKAALQKLGSIPANKTMAVEVLWTPQNENDTLSERELLEDYPLLRPLGKQEEIKRCGGIHWCYLLDFLFCFVCENNIKEEKQGENEREERFVLISPHFHNEFFLVWCGSMGFFPKFGDFLVWCGFVFFFSILGFSMLNSGALLFSAAFTFFFVSSHVVNFRLIDKKIKNIIAINKTR</sequence>
<protein>
    <recommendedName>
        <fullName evidence="4">Myelin-associated oligodendrocyte basic protein</fullName>
    </recommendedName>
</protein>
<keyword evidence="1" id="KW-0472">Membrane</keyword>
<keyword evidence="3" id="KW-1185">Reference proteome</keyword>
<feature type="transmembrane region" description="Helical" evidence="1">
    <location>
        <begin position="463"/>
        <end position="481"/>
    </location>
</feature>
<feature type="transmembrane region" description="Helical" evidence="1">
    <location>
        <begin position="487"/>
        <end position="507"/>
    </location>
</feature>
<evidence type="ECO:0008006" key="4">
    <source>
        <dbReference type="Google" id="ProtNLM"/>
    </source>
</evidence>
<dbReference type="Pfam" id="PF07466">
    <property type="entry name" value="DUF1517"/>
    <property type="match status" value="1"/>
</dbReference>